<evidence type="ECO:0000259" key="3">
    <source>
        <dbReference type="Pfam" id="PF01478"/>
    </source>
</evidence>
<organism evidence="4 5">
    <name type="scientific">Sanguibacter antarcticus</name>
    <dbReference type="NCBI Taxonomy" id="372484"/>
    <lineage>
        <taxon>Bacteria</taxon>
        <taxon>Bacillati</taxon>
        <taxon>Actinomycetota</taxon>
        <taxon>Actinomycetes</taxon>
        <taxon>Micrococcales</taxon>
        <taxon>Sanguibacteraceae</taxon>
        <taxon>Sanguibacter</taxon>
    </lineage>
</organism>
<feature type="transmembrane region" description="Helical" evidence="2">
    <location>
        <begin position="23"/>
        <end position="45"/>
    </location>
</feature>
<dbReference type="OrthoDB" id="2087435at2"/>
<keyword evidence="2" id="KW-0472">Membrane</keyword>
<dbReference type="InterPro" id="IPR050882">
    <property type="entry name" value="Prepilin_peptidase/N-MTase"/>
</dbReference>
<dbReference type="GO" id="GO:0006465">
    <property type="term" value="P:signal peptide processing"/>
    <property type="evidence" value="ECO:0007669"/>
    <property type="project" value="TreeGrafter"/>
</dbReference>
<evidence type="ECO:0000256" key="1">
    <source>
        <dbReference type="ARBA" id="ARBA00005801"/>
    </source>
</evidence>
<evidence type="ECO:0000313" key="4">
    <source>
        <dbReference type="EMBL" id="PFG34694.1"/>
    </source>
</evidence>
<sequence>MTTRVWRRPPHHVAEDAWREVTVHPVACALFAAAALTAVAARALLGAIEVLPPLSPGRLAALLVVLLPTALAAGVDARTHRLPDVLVLPVYPMLAAVLLVTALVDADGGPAGRVVLAGLVAAAATALLHLVTPAGLGFGDVKLVPPLAALCAWDGWLGPMVWLVASWTSAGVAALVLLVTRQVSRGSSIPLGPHLVVGALVAVVLAPV</sequence>
<dbReference type="Gene3D" id="1.20.120.1220">
    <property type="match status" value="1"/>
</dbReference>
<gene>
    <name evidence="4" type="ORF">ATL42_2614</name>
</gene>
<dbReference type="PANTHER" id="PTHR30487">
    <property type="entry name" value="TYPE 4 PREPILIN-LIKE PROTEINS LEADER PEPTIDE-PROCESSING ENZYME"/>
    <property type="match status" value="1"/>
</dbReference>
<reference evidence="4 5" key="1">
    <citation type="submission" date="2017-10" db="EMBL/GenBank/DDBJ databases">
        <title>Sequencing the genomes of 1000 actinobacteria strains.</title>
        <authorList>
            <person name="Klenk H.-P."/>
        </authorList>
    </citation>
    <scope>NUCLEOTIDE SEQUENCE [LARGE SCALE GENOMIC DNA]</scope>
    <source>
        <strain evidence="4 5">DSM 18966</strain>
    </source>
</reference>
<dbReference type="PANTHER" id="PTHR30487:SF0">
    <property type="entry name" value="PREPILIN LEADER PEPTIDASE_N-METHYLTRANSFERASE-RELATED"/>
    <property type="match status" value="1"/>
</dbReference>
<comment type="caution">
    <text evidence="4">The sequence shown here is derived from an EMBL/GenBank/DDBJ whole genome shotgun (WGS) entry which is preliminary data.</text>
</comment>
<dbReference type="GO" id="GO:0005886">
    <property type="term" value="C:plasma membrane"/>
    <property type="evidence" value="ECO:0007669"/>
    <property type="project" value="TreeGrafter"/>
</dbReference>
<feature type="transmembrane region" description="Helical" evidence="2">
    <location>
        <begin position="191"/>
        <end position="207"/>
    </location>
</feature>
<name>A0A2A9E754_9MICO</name>
<protein>
    <submittedName>
        <fullName evidence="4">Type 4 prepilin peptidase 1</fullName>
    </submittedName>
</protein>
<dbReference type="RefSeq" id="WP_098455692.1">
    <property type="nucleotide sequence ID" value="NZ_PDJG01000001.1"/>
</dbReference>
<evidence type="ECO:0000256" key="2">
    <source>
        <dbReference type="SAM" id="Phobius"/>
    </source>
</evidence>
<accession>A0A2A9E754</accession>
<evidence type="ECO:0000313" key="5">
    <source>
        <dbReference type="Proteomes" id="UP000225548"/>
    </source>
</evidence>
<proteinExistence type="inferred from homology"/>
<feature type="transmembrane region" description="Helical" evidence="2">
    <location>
        <begin position="156"/>
        <end position="179"/>
    </location>
</feature>
<keyword evidence="5" id="KW-1185">Reference proteome</keyword>
<dbReference type="Proteomes" id="UP000225548">
    <property type="component" value="Unassembled WGS sequence"/>
</dbReference>
<dbReference type="InterPro" id="IPR000045">
    <property type="entry name" value="Prepilin_IV_endopep_pep"/>
</dbReference>
<comment type="similarity">
    <text evidence="1">Belongs to the peptidase A24 family.</text>
</comment>
<keyword evidence="2" id="KW-1133">Transmembrane helix</keyword>
<dbReference type="AlphaFoldDB" id="A0A2A9E754"/>
<dbReference type="Pfam" id="PF01478">
    <property type="entry name" value="Peptidase_A24"/>
    <property type="match status" value="1"/>
</dbReference>
<feature type="domain" description="Prepilin type IV endopeptidase peptidase" evidence="3">
    <location>
        <begin position="68"/>
        <end position="170"/>
    </location>
</feature>
<dbReference type="GO" id="GO:0004190">
    <property type="term" value="F:aspartic-type endopeptidase activity"/>
    <property type="evidence" value="ECO:0007669"/>
    <property type="project" value="InterPro"/>
</dbReference>
<dbReference type="EMBL" id="PDJG01000001">
    <property type="protein sequence ID" value="PFG34694.1"/>
    <property type="molecule type" value="Genomic_DNA"/>
</dbReference>
<keyword evidence="2" id="KW-0812">Transmembrane</keyword>
<feature type="transmembrane region" description="Helical" evidence="2">
    <location>
        <begin position="116"/>
        <end position="136"/>
    </location>
</feature>
<feature type="transmembrane region" description="Helical" evidence="2">
    <location>
        <begin position="86"/>
        <end position="104"/>
    </location>
</feature>